<dbReference type="RefSeq" id="WP_349640544.1">
    <property type="nucleotide sequence ID" value="NZ_CP090958.1"/>
</dbReference>
<dbReference type="CDD" id="cd06664">
    <property type="entry name" value="IscU_like"/>
    <property type="match status" value="1"/>
</dbReference>
<dbReference type="NCBIfam" id="TIGR01994">
    <property type="entry name" value="SUF_scaf_2"/>
    <property type="match status" value="1"/>
</dbReference>
<accession>A0ABY8QZV9</accession>
<dbReference type="Proteomes" id="UP001209083">
    <property type="component" value="Chromosome"/>
</dbReference>
<dbReference type="PANTHER" id="PTHR10093">
    <property type="entry name" value="IRON-SULFUR CLUSTER ASSEMBLY ENZYME NIFU HOMOLOG"/>
    <property type="match status" value="1"/>
</dbReference>
<dbReference type="EMBL" id="CP090958">
    <property type="protein sequence ID" value="WGW13721.1"/>
    <property type="molecule type" value="Genomic_DNA"/>
</dbReference>
<protein>
    <submittedName>
        <fullName evidence="2">SUF system NifU family Fe-S cluster assembly protein</fullName>
    </submittedName>
</protein>
<sequence>MSASLEQLYQQVILDHSKARHGNQEFAADLASRRLSGTTMEDGVGSSHQINPTCGDEITVEVRFDPETGIEETRWDGRGCSISMASASVLTSLAEESDLESLARIQDAFRELMHSRGKLDADEELLGDAAAFQGVSRYPARIKCAMLAWTAFEDALRQARLTKD</sequence>
<feature type="domain" description="NIF system FeS cluster assembly NifU N-terminal" evidence="1">
    <location>
        <begin position="37"/>
        <end position="144"/>
    </location>
</feature>
<dbReference type="InterPro" id="IPR002871">
    <property type="entry name" value="NIF_FeS_clus_asmbl_NifU_N"/>
</dbReference>
<organism evidence="2 3">
    <name type="scientific">Saxibacter everestensis</name>
    <dbReference type="NCBI Taxonomy" id="2909229"/>
    <lineage>
        <taxon>Bacteria</taxon>
        <taxon>Bacillati</taxon>
        <taxon>Actinomycetota</taxon>
        <taxon>Actinomycetes</taxon>
        <taxon>Micrococcales</taxon>
        <taxon>Brevibacteriaceae</taxon>
        <taxon>Saxibacter</taxon>
    </lineage>
</organism>
<dbReference type="Pfam" id="PF01592">
    <property type="entry name" value="NifU_N"/>
    <property type="match status" value="1"/>
</dbReference>
<evidence type="ECO:0000259" key="1">
    <source>
        <dbReference type="Pfam" id="PF01592"/>
    </source>
</evidence>
<dbReference type="SUPFAM" id="SSF82649">
    <property type="entry name" value="SufE/NifU"/>
    <property type="match status" value="1"/>
</dbReference>
<keyword evidence="3" id="KW-1185">Reference proteome</keyword>
<proteinExistence type="predicted"/>
<dbReference type="Gene3D" id="3.90.1010.10">
    <property type="match status" value="1"/>
</dbReference>
<evidence type="ECO:0000313" key="3">
    <source>
        <dbReference type="Proteomes" id="UP001209083"/>
    </source>
</evidence>
<reference evidence="2 3" key="1">
    <citation type="submission" date="2023-05" db="EMBL/GenBank/DDBJ databases">
        <title>Lithophilousrod everest ZFBP1038 complete genpme.</title>
        <authorList>
            <person name="Tian M."/>
        </authorList>
    </citation>
    <scope>NUCLEOTIDE SEQUENCE [LARGE SCALE GENOMIC DNA]</scope>
    <source>
        <strain evidence="2 3">ZFBP1038</strain>
    </source>
</reference>
<evidence type="ECO:0000313" key="2">
    <source>
        <dbReference type="EMBL" id="WGW13721.1"/>
    </source>
</evidence>
<gene>
    <name evidence="2" type="ORF">LWF01_08180</name>
</gene>
<name>A0ABY8QZV9_9MICO</name>